<protein>
    <submittedName>
        <fullName evidence="3">DUF418 domain-containing protein</fullName>
    </submittedName>
</protein>
<feature type="transmembrane region" description="Helical" evidence="1">
    <location>
        <begin position="34"/>
        <end position="54"/>
    </location>
</feature>
<accession>A0A7K1SMT3</accession>
<organism evidence="3 4">
    <name type="scientific">Spirosoma arboris</name>
    <dbReference type="NCBI Taxonomy" id="2682092"/>
    <lineage>
        <taxon>Bacteria</taxon>
        <taxon>Pseudomonadati</taxon>
        <taxon>Bacteroidota</taxon>
        <taxon>Cytophagia</taxon>
        <taxon>Cytophagales</taxon>
        <taxon>Cytophagaceae</taxon>
        <taxon>Spirosoma</taxon>
    </lineage>
</organism>
<reference evidence="3 4" key="1">
    <citation type="submission" date="2019-12" db="EMBL/GenBank/DDBJ databases">
        <title>Spirosoma sp. HMF4905 genome sequencing and assembly.</title>
        <authorList>
            <person name="Kang H."/>
            <person name="Cha I."/>
            <person name="Kim H."/>
            <person name="Joh K."/>
        </authorList>
    </citation>
    <scope>NUCLEOTIDE SEQUENCE [LARGE SCALE GENOMIC DNA]</scope>
    <source>
        <strain evidence="3 4">HMF4905</strain>
    </source>
</reference>
<evidence type="ECO:0000259" key="2">
    <source>
        <dbReference type="Pfam" id="PF04235"/>
    </source>
</evidence>
<dbReference type="PANTHER" id="PTHR30590">
    <property type="entry name" value="INNER MEMBRANE PROTEIN"/>
    <property type="match status" value="1"/>
</dbReference>
<sequence>MISQTLSSVDLAGMEPKFNLQPVAQATRIQTIDILRGVALLGILLMNIPAFGLTEASVQELIRGPHGGNYWLKTLIYILFENKMRALFSMLFGAGIILFLAKSRTGSGMAAPELFIRRQLWLIVFGLINALVLLWHYDILFDYGIVGIFLFPFKRLSAKALVLCAVVVGLIYSGKYYWDFAEQKQKYEKYQKVVAFEKKLKAVKPANKKVKLTDDQKEDKETWEGMVKSKKYDKKADKATILAMRSDYVTVWNHLLPQIQRMEAPFFYQFGLWDMVSMMLLGMALFKWGFFSNKLTTSQYALLAVGGLLIGQTMAWLSLPSHELKIIDYSKFISTSILPLDDVLMPFERAFSGIGWASLILLLYRSGIAQWLWKGLSAVGQMAFTNYLMQSVLCTLFFYGYGLGYYGDLKFYQLYFVVAEIWLIQLVFSVAWLQFFRFGPLEWLWRSLTYGERQPMRLTQPATPKTSILA</sequence>
<name>A0A7K1SMT3_9BACT</name>
<keyword evidence="1" id="KW-1133">Transmembrane helix</keyword>
<feature type="transmembrane region" description="Helical" evidence="1">
    <location>
        <begin position="74"/>
        <end position="100"/>
    </location>
</feature>
<dbReference type="InterPro" id="IPR007349">
    <property type="entry name" value="DUF418"/>
</dbReference>
<dbReference type="RefSeq" id="WP_157589925.1">
    <property type="nucleotide sequence ID" value="NZ_WPIN01000020.1"/>
</dbReference>
<dbReference type="InterPro" id="IPR052529">
    <property type="entry name" value="Bact_Transport_Assoc"/>
</dbReference>
<dbReference type="Proteomes" id="UP000436006">
    <property type="component" value="Unassembled WGS sequence"/>
</dbReference>
<feature type="transmembrane region" description="Helical" evidence="1">
    <location>
        <begin position="157"/>
        <end position="178"/>
    </location>
</feature>
<feature type="domain" description="DUF418" evidence="2">
    <location>
        <begin position="285"/>
        <end position="451"/>
    </location>
</feature>
<evidence type="ECO:0000256" key="1">
    <source>
        <dbReference type="SAM" id="Phobius"/>
    </source>
</evidence>
<comment type="caution">
    <text evidence="3">The sequence shown here is derived from an EMBL/GenBank/DDBJ whole genome shotgun (WGS) entry which is preliminary data.</text>
</comment>
<evidence type="ECO:0000313" key="3">
    <source>
        <dbReference type="EMBL" id="MVM35114.1"/>
    </source>
</evidence>
<feature type="transmembrane region" description="Helical" evidence="1">
    <location>
        <begin position="414"/>
        <end position="435"/>
    </location>
</feature>
<feature type="transmembrane region" description="Helical" evidence="1">
    <location>
        <begin position="300"/>
        <end position="319"/>
    </location>
</feature>
<dbReference type="EMBL" id="WPIN01000020">
    <property type="protein sequence ID" value="MVM35114.1"/>
    <property type="molecule type" value="Genomic_DNA"/>
</dbReference>
<gene>
    <name evidence="3" type="ORF">GO755_34130</name>
</gene>
<proteinExistence type="predicted"/>
<feature type="transmembrane region" description="Helical" evidence="1">
    <location>
        <begin position="120"/>
        <end position="137"/>
    </location>
</feature>
<feature type="transmembrane region" description="Helical" evidence="1">
    <location>
        <begin position="266"/>
        <end position="288"/>
    </location>
</feature>
<feature type="transmembrane region" description="Helical" evidence="1">
    <location>
        <begin position="379"/>
        <end position="402"/>
    </location>
</feature>
<dbReference type="PANTHER" id="PTHR30590:SF2">
    <property type="entry name" value="INNER MEMBRANE PROTEIN"/>
    <property type="match status" value="1"/>
</dbReference>
<keyword evidence="4" id="KW-1185">Reference proteome</keyword>
<feature type="transmembrane region" description="Helical" evidence="1">
    <location>
        <begin position="354"/>
        <end position="373"/>
    </location>
</feature>
<dbReference type="AlphaFoldDB" id="A0A7K1SMT3"/>
<evidence type="ECO:0000313" key="4">
    <source>
        <dbReference type="Proteomes" id="UP000436006"/>
    </source>
</evidence>
<keyword evidence="1" id="KW-0812">Transmembrane</keyword>
<keyword evidence="1" id="KW-0472">Membrane</keyword>
<dbReference type="Pfam" id="PF04235">
    <property type="entry name" value="DUF418"/>
    <property type="match status" value="1"/>
</dbReference>